<name>A0A3R7PL63_PENVA</name>
<gene>
    <name evidence="3" type="ORF">C7M84_006031</name>
</gene>
<dbReference type="PANTHER" id="PTHR11733">
    <property type="entry name" value="ZINC METALLOPROTEASE FAMILY M13 NEPRILYSIN-RELATED"/>
    <property type="match status" value="1"/>
</dbReference>
<dbReference type="GO" id="GO:0004222">
    <property type="term" value="F:metalloendopeptidase activity"/>
    <property type="evidence" value="ECO:0007669"/>
    <property type="project" value="InterPro"/>
</dbReference>
<dbReference type="SUPFAM" id="SSF55486">
    <property type="entry name" value="Metalloproteases ('zincins'), catalytic domain"/>
    <property type="match status" value="1"/>
</dbReference>
<dbReference type="Gene3D" id="1.10.1380.10">
    <property type="entry name" value="Neutral endopeptidase , domain2"/>
    <property type="match status" value="1"/>
</dbReference>
<evidence type="ECO:0000259" key="2">
    <source>
        <dbReference type="Pfam" id="PF01431"/>
    </source>
</evidence>
<reference evidence="3 4" key="2">
    <citation type="submission" date="2019-01" db="EMBL/GenBank/DDBJ databases">
        <title>The decoding of complex shrimp genome reveals the adaptation for benthos swimmer, frequently molting mechanism and breeding impact on genome.</title>
        <authorList>
            <person name="Sun Y."/>
            <person name="Gao Y."/>
            <person name="Yu Y."/>
        </authorList>
    </citation>
    <scope>NUCLEOTIDE SEQUENCE [LARGE SCALE GENOMIC DNA]</scope>
    <source>
        <tissue evidence="3">Muscle</tissue>
    </source>
</reference>
<dbReference type="Proteomes" id="UP000283509">
    <property type="component" value="Unassembled WGS sequence"/>
</dbReference>
<dbReference type="InterPro" id="IPR018497">
    <property type="entry name" value="Peptidase_M13_C"/>
</dbReference>
<reference evidence="3 4" key="1">
    <citation type="submission" date="2018-04" db="EMBL/GenBank/DDBJ databases">
        <authorList>
            <person name="Zhang X."/>
            <person name="Yuan J."/>
            <person name="Li F."/>
            <person name="Xiang J."/>
        </authorList>
    </citation>
    <scope>NUCLEOTIDE SEQUENCE [LARGE SCALE GENOMIC DNA]</scope>
    <source>
        <tissue evidence="3">Muscle</tissue>
    </source>
</reference>
<dbReference type="InterPro" id="IPR042089">
    <property type="entry name" value="Peptidase_M13_dom_2"/>
</dbReference>
<dbReference type="Pfam" id="PF01431">
    <property type="entry name" value="Peptidase_M13"/>
    <property type="match status" value="1"/>
</dbReference>
<feature type="domain" description="Peptidase M13 C-terminal" evidence="2">
    <location>
        <begin position="169"/>
        <end position="252"/>
    </location>
</feature>
<feature type="compositionally biased region" description="Basic and acidic residues" evidence="1">
    <location>
        <begin position="1"/>
        <end position="11"/>
    </location>
</feature>
<dbReference type="OrthoDB" id="6475849at2759"/>
<dbReference type="GO" id="GO:0005886">
    <property type="term" value="C:plasma membrane"/>
    <property type="evidence" value="ECO:0007669"/>
    <property type="project" value="TreeGrafter"/>
</dbReference>
<dbReference type="InterPro" id="IPR024079">
    <property type="entry name" value="MetalloPept_cat_dom_sf"/>
</dbReference>
<dbReference type="InterPro" id="IPR000718">
    <property type="entry name" value="Peptidase_M13"/>
</dbReference>
<dbReference type="STRING" id="6689.A0A3R7PL63"/>
<dbReference type="EMBL" id="QCYY01001774">
    <property type="protein sequence ID" value="ROT75425.1"/>
    <property type="molecule type" value="Genomic_DNA"/>
</dbReference>
<dbReference type="PRINTS" id="PR00786">
    <property type="entry name" value="NEPRILYSIN"/>
</dbReference>
<evidence type="ECO:0000313" key="4">
    <source>
        <dbReference type="Proteomes" id="UP000283509"/>
    </source>
</evidence>
<dbReference type="PROSITE" id="PS51885">
    <property type="entry name" value="NEPRILYSIN"/>
    <property type="match status" value="1"/>
</dbReference>
<proteinExistence type="predicted"/>
<evidence type="ECO:0000313" key="3">
    <source>
        <dbReference type="EMBL" id="ROT75425.1"/>
    </source>
</evidence>
<dbReference type="PANTHER" id="PTHR11733:SF238">
    <property type="entry name" value="FI07649P-RELATED"/>
    <property type="match status" value="1"/>
</dbReference>
<protein>
    <submittedName>
        <fullName evidence="3">Putative endothelin-converting enzyme 1-like isoform X3</fullName>
    </submittedName>
</protein>
<dbReference type="Gene3D" id="3.40.390.10">
    <property type="entry name" value="Collagenase (Catalytic Domain)"/>
    <property type="match status" value="1"/>
</dbReference>
<evidence type="ECO:0000256" key="1">
    <source>
        <dbReference type="SAM" id="MobiDB-lite"/>
    </source>
</evidence>
<sequence length="266" mass="29940">MRTGELAERESGLTTEGIHPEDTGLSGMPLYPEGRRSRPDIATLPHSQGQRDTRVLVGFDDFAKHPYQVRQISEIEPLQHVREVQGGVTQVAEVVQVFFAWLPDLLSESHRPCPKPLFNAKLLYTLSFSPDEHFKNVLKMLQFHARTNHNLLAAPVNRTAWVTTPAVVNAYYSRSKNMIVFPAGILQPPFYHPAFPKSLNYGGIGVVIGHEITHGFDDRGRQFDKNGNLNQWWKPEDVSKFYQRASCMLGECGEAKEAKEDLGLSS</sequence>
<comment type="caution">
    <text evidence="3">The sequence shown here is derived from an EMBL/GenBank/DDBJ whole genome shotgun (WGS) entry which is preliminary data.</text>
</comment>
<feature type="region of interest" description="Disordered" evidence="1">
    <location>
        <begin position="1"/>
        <end position="47"/>
    </location>
</feature>
<dbReference type="GO" id="GO:0016485">
    <property type="term" value="P:protein processing"/>
    <property type="evidence" value="ECO:0007669"/>
    <property type="project" value="TreeGrafter"/>
</dbReference>
<dbReference type="AlphaFoldDB" id="A0A3R7PL63"/>
<keyword evidence="4" id="KW-1185">Reference proteome</keyword>
<accession>A0A3R7PL63</accession>
<organism evidence="3 4">
    <name type="scientific">Penaeus vannamei</name>
    <name type="common">Whiteleg shrimp</name>
    <name type="synonym">Litopenaeus vannamei</name>
    <dbReference type="NCBI Taxonomy" id="6689"/>
    <lineage>
        <taxon>Eukaryota</taxon>
        <taxon>Metazoa</taxon>
        <taxon>Ecdysozoa</taxon>
        <taxon>Arthropoda</taxon>
        <taxon>Crustacea</taxon>
        <taxon>Multicrustacea</taxon>
        <taxon>Malacostraca</taxon>
        <taxon>Eumalacostraca</taxon>
        <taxon>Eucarida</taxon>
        <taxon>Decapoda</taxon>
        <taxon>Dendrobranchiata</taxon>
        <taxon>Penaeoidea</taxon>
        <taxon>Penaeidae</taxon>
        <taxon>Penaeus</taxon>
    </lineage>
</organism>